<gene>
    <name evidence="2" type="ORF">MOC_5831</name>
</gene>
<sequence length="79" mass="8668">MSDVITPRPGNASTFIFATTAMFAATIGMVTQDWGWFVLAMLGSAGVQCVIYVPLQRWFGWKPLDFGHLGHLVLLLSPL</sequence>
<accession>A0A089P027</accession>
<dbReference type="KEGG" id="mor:MOC_5831"/>
<name>A0A089P027_9HYPH</name>
<dbReference type="HOGENOM" id="CLU_196735_0_0_5"/>
<reference evidence="2 3" key="1">
    <citation type="journal article" date="2014" name="PLoS ONE">
        <title>Genome Information of Methylobacterium oryzae, a Plant-Probiotic Methylotroph in the Phyllosphere.</title>
        <authorList>
            <person name="Kwak M.J."/>
            <person name="Jeong H."/>
            <person name="Madhaiyan M."/>
            <person name="Lee Y."/>
            <person name="Sa T.M."/>
            <person name="Oh T.K."/>
            <person name="Kim J.F."/>
        </authorList>
    </citation>
    <scope>NUCLEOTIDE SEQUENCE [LARGE SCALE GENOMIC DNA]</scope>
    <source>
        <strain evidence="2 3">CBMB20</strain>
    </source>
</reference>
<keyword evidence="3" id="KW-1185">Reference proteome</keyword>
<dbReference type="AlphaFoldDB" id="A0A089P027"/>
<organism evidence="2 3">
    <name type="scientific">Methylobacterium oryzae CBMB20</name>
    <dbReference type="NCBI Taxonomy" id="693986"/>
    <lineage>
        <taxon>Bacteria</taxon>
        <taxon>Pseudomonadati</taxon>
        <taxon>Pseudomonadota</taxon>
        <taxon>Alphaproteobacteria</taxon>
        <taxon>Hyphomicrobiales</taxon>
        <taxon>Methylobacteriaceae</taxon>
        <taxon>Methylobacterium</taxon>
    </lineage>
</organism>
<protein>
    <submittedName>
        <fullName evidence="2">Protein of unassigned function</fullName>
    </submittedName>
</protein>
<dbReference type="eggNOG" id="ENOG50310JD">
    <property type="taxonomic scope" value="Bacteria"/>
</dbReference>
<evidence type="ECO:0000256" key="1">
    <source>
        <dbReference type="SAM" id="Phobius"/>
    </source>
</evidence>
<keyword evidence="1" id="KW-0812">Transmembrane</keyword>
<evidence type="ECO:0000313" key="3">
    <source>
        <dbReference type="Proteomes" id="UP000029492"/>
    </source>
</evidence>
<dbReference type="STRING" id="693986.MOC_5831"/>
<evidence type="ECO:0000313" key="2">
    <source>
        <dbReference type="EMBL" id="AIQ93586.1"/>
    </source>
</evidence>
<keyword evidence="1" id="KW-0472">Membrane</keyword>
<dbReference type="Proteomes" id="UP000029492">
    <property type="component" value="Chromosome"/>
</dbReference>
<feature type="transmembrane region" description="Helical" evidence="1">
    <location>
        <begin position="36"/>
        <end position="55"/>
    </location>
</feature>
<feature type="transmembrane region" description="Helical" evidence="1">
    <location>
        <begin position="12"/>
        <end position="30"/>
    </location>
</feature>
<dbReference type="GeneID" id="96602157"/>
<dbReference type="EMBL" id="CP003811">
    <property type="protein sequence ID" value="AIQ93586.1"/>
    <property type="molecule type" value="Genomic_DNA"/>
</dbReference>
<proteinExistence type="predicted"/>
<keyword evidence="1" id="KW-1133">Transmembrane helix</keyword>
<dbReference type="RefSeq" id="WP_043760213.1">
    <property type="nucleotide sequence ID" value="NZ_CP003811.1"/>
</dbReference>